<dbReference type="PANTHER" id="PTHR47396">
    <property type="entry name" value="TYPE I RESTRICTION ENZYME ECOKI R PROTEIN"/>
    <property type="match status" value="1"/>
</dbReference>
<dbReference type="PROSITE" id="PS51192">
    <property type="entry name" value="HELICASE_ATP_BIND_1"/>
    <property type="match status" value="1"/>
</dbReference>
<dbReference type="CDD" id="cd09126">
    <property type="entry name" value="PLDc_C_DEXD_like"/>
    <property type="match status" value="1"/>
</dbReference>
<evidence type="ECO:0000256" key="1">
    <source>
        <dbReference type="SAM" id="Coils"/>
    </source>
</evidence>
<dbReference type="AlphaFoldDB" id="A0A6L5YJ63"/>
<protein>
    <submittedName>
        <fullName evidence="3">Restriction endonuclease subunit R</fullName>
    </submittedName>
</protein>
<proteinExistence type="predicted"/>
<dbReference type="RefSeq" id="WP_154495826.1">
    <property type="nucleotide sequence ID" value="NZ_VUMU01000004.1"/>
</dbReference>
<dbReference type="Pfam" id="PF13091">
    <property type="entry name" value="PLDc_2"/>
    <property type="match status" value="1"/>
</dbReference>
<dbReference type="PANTHER" id="PTHR47396:SF1">
    <property type="entry name" value="ATP-DEPENDENT HELICASE IRC3-RELATED"/>
    <property type="match status" value="1"/>
</dbReference>
<dbReference type="SMART" id="SM00487">
    <property type="entry name" value="DEXDc"/>
    <property type="match status" value="1"/>
</dbReference>
<dbReference type="InterPro" id="IPR014001">
    <property type="entry name" value="Helicase_ATP-bd"/>
</dbReference>
<evidence type="ECO:0000259" key="2">
    <source>
        <dbReference type="PROSITE" id="PS51192"/>
    </source>
</evidence>
<dbReference type="Gene3D" id="3.40.50.300">
    <property type="entry name" value="P-loop containing nucleotide triphosphate hydrolases"/>
    <property type="match status" value="2"/>
</dbReference>
<feature type="coiled-coil region" evidence="1">
    <location>
        <begin position="5"/>
        <end position="39"/>
    </location>
</feature>
<keyword evidence="3" id="KW-0378">Hydrolase</keyword>
<dbReference type="InterPro" id="IPR006935">
    <property type="entry name" value="Helicase/UvrB_N"/>
</dbReference>
<keyword evidence="3" id="KW-0540">Nuclease</keyword>
<dbReference type="GO" id="GO:0005524">
    <property type="term" value="F:ATP binding"/>
    <property type="evidence" value="ECO:0007669"/>
    <property type="project" value="InterPro"/>
</dbReference>
<dbReference type="InterPro" id="IPR027417">
    <property type="entry name" value="P-loop_NTPase"/>
</dbReference>
<keyword evidence="4" id="KW-1185">Reference proteome</keyword>
<dbReference type="Pfam" id="PF22548">
    <property type="entry name" value="AEP-TOTE"/>
    <property type="match status" value="1"/>
</dbReference>
<dbReference type="GO" id="GO:0004519">
    <property type="term" value="F:endonuclease activity"/>
    <property type="evidence" value="ECO:0007669"/>
    <property type="project" value="UniProtKB-KW"/>
</dbReference>
<evidence type="ECO:0000313" key="3">
    <source>
        <dbReference type="EMBL" id="MST57707.1"/>
    </source>
</evidence>
<gene>
    <name evidence="3" type="ORF">FYJ59_05545</name>
</gene>
<dbReference type="Gene3D" id="3.30.870.10">
    <property type="entry name" value="Endonuclease Chain A"/>
    <property type="match status" value="1"/>
</dbReference>
<dbReference type="SUPFAM" id="SSF52540">
    <property type="entry name" value="P-loop containing nucleoside triphosphate hydrolases"/>
    <property type="match status" value="2"/>
</dbReference>
<dbReference type="GO" id="GO:0005829">
    <property type="term" value="C:cytosol"/>
    <property type="evidence" value="ECO:0007669"/>
    <property type="project" value="TreeGrafter"/>
</dbReference>
<dbReference type="CDD" id="cd00525">
    <property type="entry name" value="AE_Prim_S_like"/>
    <property type="match status" value="1"/>
</dbReference>
<dbReference type="InterPro" id="IPR054347">
    <property type="entry name" value="TOTE_primase"/>
</dbReference>
<accession>A0A6L5YJ63</accession>
<organism evidence="3 4">
    <name type="scientific">Waltera intestinalis</name>
    <dbReference type="NCBI Taxonomy" id="2606635"/>
    <lineage>
        <taxon>Bacteria</taxon>
        <taxon>Bacillati</taxon>
        <taxon>Bacillota</taxon>
        <taxon>Clostridia</taxon>
        <taxon>Lachnospirales</taxon>
        <taxon>Lachnospiraceae</taxon>
        <taxon>Waltera</taxon>
    </lineage>
</organism>
<dbReference type="GO" id="GO:0003677">
    <property type="term" value="F:DNA binding"/>
    <property type="evidence" value="ECO:0007669"/>
    <property type="project" value="InterPro"/>
</dbReference>
<dbReference type="EMBL" id="VUMU01000004">
    <property type="protein sequence ID" value="MST57707.1"/>
    <property type="molecule type" value="Genomic_DNA"/>
</dbReference>
<sequence length="992" mass="113514">MKEPTQQYSDTIKLLQARIQALEDENRLLRERLDEAGVSYSDIVSGDAEGVVELYDPDQGARIKKFDVTDKIASDFFIMFCRGRKDVYDLRYTNPKTGKNGYYTQCFNRWDRGCHIQKKDGVRCKDCELRAYKPVTLPLIKAHMNGTDPNGNDVVAIYPMLENNLCQLLVFDFDNHAKGAEQEDYANIDDRWKEEINALRRICKNLDVDAVVERSRSGRGAHLWIFFKEMIPARLARKFGFALLEKGAESVNLKSFKYYDRMIPTQDALHEGGLGNVIALPLQGMALKSGNSAFVDENWNAYEDQLKVLAGTRRLTRQEIEDYLSLWYSTGFTSEDNGTDAPWDKNSEFEAGSVKGVVRIVLADRIYIDSSGMSNKTKRQLRRMATFSNKQYFQNQAMDMPNYDESRFIYLGSDEGKYIVLPRGLREDILKKFDNAGISYKIEDKRTKGRKLNISFKGELRESQIPAVETMLNNETGILHAATAFGKTVVCCDMIARRGISTLILVDRADLMNQWIKRLDEFLDIDEELPEYQTKTGRTRKRKSLIGNLQGAHDTLTGIVDVAMIRSLKKKDGFHPMLKEYAQVYFDECHHAASDSAIEVLQEINAKYVYGVTATPKRGDGKEKINEFLLGPIRYRFTAKDRAEEQNIDHLVYPRFTRTVKPHHLSKTPYGNDAYELIRNNDVRDEQIIRDVADCVQAGRTPVVLTKYVDHAKKLAERLKIYADRLILLTGANGTKARRAQVEELNKVDDLDSLILVGTGSLLGEGFDFPRLDTLFMATPVSGENVVEQYVGRLNRDYDGKENVIVYDYVDSHIPKFDKMYAARLKAYKKIGYELCVNMDGEKQKANAIYDIENYAETYWKDLEEANSAVVVSSPRLNNQKVDCIIKMLGKRRELGVKVTIVTWHPDAYKYGKDDVRMELLERLRKAGFEIRLVEESCEHYAVIDNEIVWYGSVNLLSKEDAEDNLMRVCSKDIAAELLEMTFGSEAEPQEW</sequence>
<feature type="domain" description="Helicase ATP-binding" evidence="2">
    <location>
        <begin position="468"/>
        <end position="634"/>
    </location>
</feature>
<reference evidence="3 4" key="1">
    <citation type="submission" date="2019-08" db="EMBL/GenBank/DDBJ databases">
        <title>In-depth cultivation of the pig gut microbiome towards novel bacterial diversity and tailored functional studies.</title>
        <authorList>
            <person name="Wylensek D."/>
            <person name="Hitch T.C.A."/>
            <person name="Clavel T."/>
        </authorList>
    </citation>
    <scope>NUCLEOTIDE SEQUENCE [LARGE SCALE GENOMIC DNA]</scope>
    <source>
        <strain evidence="3 4">WCA3-601-WT-6H</strain>
    </source>
</reference>
<keyword evidence="1" id="KW-0175">Coiled coil</keyword>
<dbReference type="InterPro" id="IPR025202">
    <property type="entry name" value="PLD-like_dom"/>
</dbReference>
<dbReference type="InterPro" id="IPR050742">
    <property type="entry name" value="Helicase_Restrict-Modif_Enz"/>
</dbReference>
<dbReference type="Pfam" id="PF04851">
    <property type="entry name" value="ResIII"/>
    <property type="match status" value="1"/>
</dbReference>
<name>A0A6L5YJ63_9FIRM</name>
<dbReference type="GO" id="GO:0016787">
    <property type="term" value="F:hydrolase activity"/>
    <property type="evidence" value="ECO:0007669"/>
    <property type="project" value="InterPro"/>
</dbReference>
<evidence type="ECO:0000313" key="4">
    <source>
        <dbReference type="Proteomes" id="UP000476055"/>
    </source>
</evidence>
<dbReference type="SUPFAM" id="SSF56024">
    <property type="entry name" value="Phospholipase D/nuclease"/>
    <property type="match status" value="1"/>
</dbReference>
<comment type="caution">
    <text evidence="3">The sequence shown here is derived from an EMBL/GenBank/DDBJ whole genome shotgun (WGS) entry which is preliminary data.</text>
</comment>
<dbReference type="Proteomes" id="UP000476055">
    <property type="component" value="Unassembled WGS sequence"/>
</dbReference>
<keyword evidence="3" id="KW-0255">Endonuclease</keyword>